<proteinExistence type="predicted"/>
<evidence type="ECO:0000259" key="1">
    <source>
        <dbReference type="Pfam" id="PF08308"/>
    </source>
</evidence>
<dbReference type="EMBL" id="UINC01202745">
    <property type="protein sequence ID" value="SVE22696.1"/>
    <property type="molecule type" value="Genomic_DNA"/>
</dbReference>
<gene>
    <name evidence="2" type="ORF">METZ01_LOCUS475550</name>
</gene>
<dbReference type="AlphaFoldDB" id="A0A383BR22"/>
<dbReference type="PROSITE" id="PS51257">
    <property type="entry name" value="PROKAR_LIPOPROTEIN"/>
    <property type="match status" value="1"/>
</dbReference>
<name>A0A383BR22_9ZZZZ</name>
<accession>A0A383BR22</accession>
<evidence type="ECO:0000313" key="2">
    <source>
        <dbReference type="EMBL" id="SVE22696.1"/>
    </source>
</evidence>
<protein>
    <recommendedName>
        <fullName evidence="1">PEGA domain-containing protein</fullName>
    </recommendedName>
</protein>
<sequence length="128" mass="13387">MSKNLNYLILLWIFILSSCATITRGTKDTFVINSNPSGATAITSHGYTCVTPCSLNLPRKENFVVTVRKTGYCDAQATVTSITGAAGSADMAGNVLVGGIIGMGTDAITGATRDLVPNPLDIVLEECD</sequence>
<dbReference type="InterPro" id="IPR013229">
    <property type="entry name" value="PEGA"/>
</dbReference>
<feature type="domain" description="PEGA" evidence="1">
    <location>
        <begin position="30"/>
        <end position="80"/>
    </location>
</feature>
<organism evidence="2">
    <name type="scientific">marine metagenome</name>
    <dbReference type="NCBI Taxonomy" id="408172"/>
    <lineage>
        <taxon>unclassified sequences</taxon>
        <taxon>metagenomes</taxon>
        <taxon>ecological metagenomes</taxon>
    </lineage>
</organism>
<dbReference type="Pfam" id="PF08308">
    <property type="entry name" value="PEGA"/>
    <property type="match status" value="1"/>
</dbReference>
<reference evidence="2" key="1">
    <citation type="submission" date="2018-05" db="EMBL/GenBank/DDBJ databases">
        <authorList>
            <person name="Lanie J.A."/>
            <person name="Ng W.-L."/>
            <person name="Kazmierczak K.M."/>
            <person name="Andrzejewski T.M."/>
            <person name="Davidsen T.M."/>
            <person name="Wayne K.J."/>
            <person name="Tettelin H."/>
            <person name="Glass J.I."/>
            <person name="Rusch D."/>
            <person name="Podicherti R."/>
            <person name="Tsui H.-C.T."/>
            <person name="Winkler M.E."/>
        </authorList>
    </citation>
    <scope>NUCLEOTIDE SEQUENCE</scope>
</reference>